<dbReference type="SUPFAM" id="SSF52374">
    <property type="entry name" value="Nucleotidylyl transferase"/>
    <property type="match status" value="1"/>
</dbReference>
<evidence type="ECO:0000256" key="2">
    <source>
        <dbReference type="ARBA" id="ARBA00005594"/>
    </source>
</evidence>
<dbReference type="GO" id="GO:0005524">
    <property type="term" value="F:ATP binding"/>
    <property type="evidence" value="ECO:0007669"/>
    <property type="project" value="UniProtKB-KW"/>
</dbReference>
<comment type="function">
    <text evidence="12">Mitochondrial cysteine-specific aminoacyl-tRNA synthetase that catalyzes the ATP-dependent ligation of cysteine to tRNA(Cys).</text>
</comment>
<keyword evidence="21" id="KW-1185">Reference proteome</keyword>
<reference evidence="21" key="1">
    <citation type="journal article" date="2006" name="Science">
        <title>Ancient noncoding elements conserved in the human genome.</title>
        <authorList>
            <person name="Venkatesh B."/>
            <person name="Kirkness E.F."/>
            <person name="Loh Y.H."/>
            <person name="Halpern A.L."/>
            <person name="Lee A.P."/>
            <person name="Johnson J."/>
            <person name="Dandona N."/>
            <person name="Viswanathan L.D."/>
            <person name="Tay A."/>
            <person name="Venter J.C."/>
            <person name="Strausberg R.L."/>
            <person name="Brenner S."/>
        </authorList>
    </citation>
    <scope>NUCLEOTIDE SEQUENCE [LARGE SCALE GENOMIC DNA]</scope>
</reference>
<dbReference type="Proteomes" id="UP000314986">
    <property type="component" value="Unassembled WGS sequence"/>
</dbReference>
<dbReference type="HAMAP" id="MF_00041">
    <property type="entry name" value="Cys_tRNA_synth"/>
    <property type="match status" value="1"/>
</dbReference>
<dbReference type="InParanoid" id="A0A4W3J0H2"/>
<dbReference type="Gene3D" id="3.40.50.620">
    <property type="entry name" value="HUPs"/>
    <property type="match status" value="1"/>
</dbReference>
<comment type="similarity">
    <text evidence="2">Belongs to the class-I aminoacyl-tRNA synthetase family.</text>
</comment>
<evidence type="ECO:0000256" key="11">
    <source>
        <dbReference type="ARBA" id="ARBA00031499"/>
    </source>
</evidence>
<keyword evidence="4" id="KW-0436">Ligase</keyword>
<evidence type="ECO:0000256" key="17">
    <source>
        <dbReference type="ARBA" id="ARBA00048609"/>
    </source>
</evidence>
<keyword evidence="6" id="KW-0547">Nucleotide-binding</keyword>
<proteinExistence type="inferred from homology"/>
<dbReference type="GO" id="GO:0046872">
    <property type="term" value="F:metal ion binding"/>
    <property type="evidence" value="ECO:0007669"/>
    <property type="project" value="UniProtKB-KW"/>
</dbReference>
<dbReference type="GeneID" id="103177552"/>
<evidence type="ECO:0000256" key="7">
    <source>
        <dbReference type="ARBA" id="ARBA00022833"/>
    </source>
</evidence>
<dbReference type="GO" id="GO:0005737">
    <property type="term" value="C:cytoplasm"/>
    <property type="evidence" value="ECO:0007669"/>
    <property type="project" value="TreeGrafter"/>
</dbReference>
<evidence type="ECO:0000256" key="4">
    <source>
        <dbReference type="ARBA" id="ARBA00022598"/>
    </source>
</evidence>
<gene>
    <name evidence="20" type="primary">cars2</name>
</gene>
<dbReference type="OrthoDB" id="438179at2759"/>
<protein>
    <recommendedName>
        <fullName evidence="3">cysteine--tRNA ligase</fullName>
        <ecNumber evidence="3">6.1.1.16</ecNumber>
    </recommendedName>
    <alternativeName>
        <fullName evidence="11">Cysteinyl-tRNA synthetase</fullName>
    </alternativeName>
</protein>
<feature type="domain" description="tRNA synthetases class I catalytic" evidence="19">
    <location>
        <begin position="97"/>
        <end position="393"/>
    </location>
</feature>
<dbReference type="RefSeq" id="XP_042189889.1">
    <property type="nucleotide sequence ID" value="XM_042333955.1"/>
</dbReference>
<evidence type="ECO:0000256" key="15">
    <source>
        <dbReference type="ARBA" id="ARBA00047548"/>
    </source>
</evidence>
<dbReference type="InterPro" id="IPR014729">
    <property type="entry name" value="Rossmann-like_a/b/a_fold"/>
</dbReference>
<dbReference type="NCBIfam" id="TIGR00435">
    <property type="entry name" value="cysS"/>
    <property type="match status" value="1"/>
</dbReference>
<dbReference type="STRING" id="7868.ENSCMIP00000031758"/>
<dbReference type="GeneTree" id="ENSGT00390000006347"/>
<dbReference type="GO" id="GO:0004817">
    <property type="term" value="F:cysteine-tRNA ligase activity"/>
    <property type="evidence" value="ECO:0007669"/>
    <property type="project" value="UniProtKB-EC"/>
</dbReference>
<dbReference type="CDD" id="cd00672">
    <property type="entry name" value="CysRS_core"/>
    <property type="match status" value="1"/>
</dbReference>
<evidence type="ECO:0000256" key="5">
    <source>
        <dbReference type="ARBA" id="ARBA00022723"/>
    </source>
</evidence>
<evidence type="ECO:0000256" key="6">
    <source>
        <dbReference type="ARBA" id="ARBA00022741"/>
    </source>
</evidence>
<dbReference type="InterPro" id="IPR009080">
    <property type="entry name" value="tRNAsynth_Ia_anticodon-bd"/>
</dbReference>
<reference evidence="21" key="3">
    <citation type="journal article" date="2014" name="Nature">
        <title>Elephant shark genome provides unique insights into gnathostome evolution.</title>
        <authorList>
            <consortium name="International Elephant Shark Genome Sequencing Consortium"/>
            <person name="Venkatesh B."/>
            <person name="Lee A.P."/>
            <person name="Ravi V."/>
            <person name="Maurya A.K."/>
            <person name="Lian M.M."/>
            <person name="Swann J.B."/>
            <person name="Ohta Y."/>
            <person name="Flajnik M.F."/>
            <person name="Sutoh Y."/>
            <person name="Kasahara M."/>
            <person name="Hoon S."/>
            <person name="Gangu V."/>
            <person name="Roy S.W."/>
            <person name="Irimia M."/>
            <person name="Korzh V."/>
            <person name="Kondrychyn I."/>
            <person name="Lim Z.W."/>
            <person name="Tay B.H."/>
            <person name="Tohari S."/>
            <person name="Kong K.W."/>
            <person name="Ho S."/>
            <person name="Lorente-Galdos B."/>
            <person name="Quilez J."/>
            <person name="Marques-Bonet T."/>
            <person name="Raney B.J."/>
            <person name="Ingham P.W."/>
            <person name="Tay A."/>
            <person name="Hillier L.W."/>
            <person name="Minx P."/>
            <person name="Boehm T."/>
            <person name="Wilson R.K."/>
            <person name="Brenner S."/>
            <person name="Warren W.C."/>
        </authorList>
    </citation>
    <scope>NUCLEOTIDE SEQUENCE [LARGE SCALE GENOMIC DNA]</scope>
</reference>
<evidence type="ECO:0000256" key="8">
    <source>
        <dbReference type="ARBA" id="ARBA00022840"/>
    </source>
</evidence>
<comment type="catalytic activity">
    <reaction evidence="18">
        <text>tRNA(Cys) + L-cysteine + ATP = L-cysteinyl-tRNA(Cys) + AMP + diphosphate</text>
        <dbReference type="Rhea" id="RHEA:17773"/>
        <dbReference type="Rhea" id="RHEA-COMP:9661"/>
        <dbReference type="Rhea" id="RHEA-COMP:9679"/>
        <dbReference type="ChEBI" id="CHEBI:30616"/>
        <dbReference type="ChEBI" id="CHEBI:33019"/>
        <dbReference type="ChEBI" id="CHEBI:35235"/>
        <dbReference type="ChEBI" id="CHEBI:78442"/>
        <dbReference type="ChEBI" id="CHEBI:78517"/>
        <dbReference type="ChEBI" id="CHEBI:456215"/>
        <dbReference type="EC" id="6.1.1.16"/>
    </reaction>
    <physiologicalReaction direction="right-to-left" evidence="18">
        <dbReference type="Rhea" id="RHEA:17775"/>
    </physiologicalReaction>
</comment>
<keyword evidence="5" id="KW-0479">Metal-binding</keyword>
<evidence type="ECO:0000259" key="19">
    <source>
        <dbReference type="Pfam" id="PF01406"/>
    </source>
</evidence>
<comment type="catalytic activity">
    <reaction evidence="17">
        <text>S-sulfanyl-L-cysteine + tRNA(Cys) + ATP = (S)-sulfanyl-L-cysteinyl-tRNA(Cys) + AMP + diphosphate</text>
        <dbReference type="Rhea" id="RHEA:78647"/>
        <dbReference type="Rhea" id="RHEA-COMP:9661"/>
        <dbReference type="Rhea" id="RHEA-COMP:19119"/>
        <dbReference type="ChEBI" id="CHEBI:30616"/>
        <dbReference type="ChEBI" id="CHEBI:33019"/>
        <dbReference type="ChEBI" id="CHEBI:58591"/>
        <dbReference type="ChEBI" id="CHEBI:78442"/>
        <dbReference type="ChEBI" id="CHEBI:229520"/>
        <dbReference type="ChEBI" id="CHEBI:456215"/>
    </reaction>
    <physiologicalReaction direction="left-to-right" evidence="17">
        <dbReference type="Rhea" id="RHEA:78648"/>
    </physiologicalReaction>
</comment>
<dbReference type="Gene3D" id="1.20.120.1910">
    <property type="entry name" value="Cysteine-tRNA ligase, C-terminal anti-codon recognition domain"/>
    <property type="match status" value="1"/>
</dbReference>
<evidence type="ECO:0000256" key="13">
    <source>
        <dbReference type="ARBA" id="ARBA00045476"/>
    </source>
</evidence>
<keyword evidence="10" id="KW-0030">Aminoacyl-tRNA synthetase</keyword>
<sequence>MSKLKAPLAHLRSSTSATVARCLFSSFNGRLLSGKNIARGNELLLRPKLFCWFDHFSVRPCSAHAGLKKTWQKPKGHETDIKVYNSLTRTKEPFVLADSRTASWYSCGPTVYDHAHLGHASSYVRFDIVRRILTKVFGIDVVMVMVITDIDDKIIRRANELNVSPAVLARIYEEDFKQDMTSLKVLPPTVYMRVTDNIPKIVDYIDKIIYNGNAYATSTGNVYFDIQSIGSRYGKLIGVSADFVGEPGVSDKKDARDFALWKASKPQEPFWESPWGRGRPGWHIECSTVASSVFGNKLDIHSGGIDLAFPHHENEIAQCEAYHQCEQWGNYFLHSGHLHLKGSEEKMSKSLKNYITIQDFLETFTANQFRMFCLLSKYRSAVDYSEASMSEAKAHLQSISSFINNASAYMRGQLMCPEVDEILLWERLSTTKINVQTALADDFDTPRAIDSIMNLVHHGNRQLQVVPKQGAGYTRSPVVFGSIISYIDQFLDTVGISLRENQVTTEGQSLAALHGIVDQLVDFRQKVRNYALAVDEPAPQPLLEIQQLSKEQKQQLKDKKRRLMNERQPLLQACDSLRLDLTAIGIDIKDRGAISTWELTEQLNNRGKIGN</sequence>
<evidence type="ECO:0000256" key="12">
    <source>
        <dbReference type="ARBA" id="ARBA00043868"/>
    </source>
</evidence>
<evidence type="ECO:0000256" key="16">
    <source>
        <dbReference type="ARBA" id="ARBA00047731"/>
    </source>
</evidence>
<keyword evidence="9" id="KW-0648">Protein biosynthesis</keyword>
<dbReference type="InterPro" id="IPR032678">
    <property type="entry name" value="tRNA-synt_1_cat_dom"/>
</dbReference>
<dbReference type="Pfam" id="PF01406">
    <property type="entry name" value="tRNA-synt_1e"/>
    <property type="match status" value="1"/>
</dbReference>
<dbReference type="PANTHER" id="PTHR10890">
    <property type="entry name" value="CYSTEINYL-TRNA SYNTHETASE"/>
    <property type="match status" value="1"/>
</dbReference>
<comment type="cofactor">
    <cofactor evidence="1">
        <name>Zn(2+)</name>
        <dbReference type="ChEBI" id="CHEBI:29105"/>
    </cofactor>
</comment>
<accession>A0A4W3J0H2</accession>
<dbReference type="EC" id="6.1.1.16" evidence="3"/>
<evidence type="ECO:0000256" key="18">
    <source>
        <dbReference type="ARBA" id="ARBA00049046"/>
    </source>
</evidence>
<comment type="function">
    <text evidence="13">In addition to its role as an aminoacyl-tRNA synthetase, has also cysteine persulfide synthase activity. Produces reactive persulfide species such as cysteine persulfide (CysSSH) from substrate cysteine and mediate direct incorporation of CysSSH into proteins during translations, resulting in protein persulfides and polysulfides. CysSSHs behave as potent antioxidants and cellular protectants.</text>
</comment>
<evidence type="ECO:0000256" key="1">
    <source>
        <dbReference type="ARBA" id="ARBA00001947"/>
    </source>
</evidence>
<keyword evidence="7" id="KW-0862">Zinc</keyword>
<dbReference type="PANTHER" id="PTHR10890:SF27">
    <property type="entry name" value="CYSTEINE--TRNA LIGASE, MITOCHONDRIAL-RELATED"/>
    <property type="match status" value="1"/>
</dbReference>
<dbReference type="InterPro" id="IPR024909">
    <property type="entry name" value="Cys-tRNA/MSH_ligase"/>
</dbReference>
<dbReference type="Ensembl" id="ENSCMIT00000032244.1">
    <property type="protein sequence ID" value="ENSCMIP00000031758.1"/>
    <property type="gene ID" value="ENSCMIG00000013586.1"/>
</dbReference>
<dbReference type="InterPro" id="IPR015803">
    <property type="entry name" value="Cys-tRNA-ligase"/>
</dbReference>
<organism evidence="20 21">
    <name type="scientific">Callorhinchus milii</name>
    <name type="common">Ghost shark</name>
    <dbReference type="NCBI Taxonomy" id="7868"/>
    <lineage>
        <taxon>Eukaryota</taxon>
        <taxon>Metazoa</taxon>
        <taxon>Chordata</taxon>
        <taxon>Craniata</taxon>
        <taxon>Vertebrata</taxon>
        <taxon>Chondrichthyes</taxon>
        <taxon>Holocephali</taxon>
        <taxon>Chimaeriformes</taxon>
        <taxon>Callorhinchidae</taxon>
        <taxon>Callorhinchus</taxon>
    </lineage>
</organism>
<evidence type="ECO:0000256" key="9">
    <source>
        <dbReference type="ARBA" id="ARBA00022917"/>
    </source>
</evidence>
<keyword evidence="8" id="KW-0067">ATP-binding</keyword>
<evidence type="ECO:0000313" key="21">
    <source>
        <dbReference type="Proteomes" id="UP000314986"/>
    </source>
</evidence>
<reference evidence="20" key="4">
    <citation type="submission" date="2025-08" db="UniProtKB">
        <authorList>
            <consortium name="Ensembl"/>
        </authorList>
    </citation>
    <scope>IDENTIFICATION</scope>
</reference>
<dbReference type="GO" id="GO:0006423">
    <property type="term" value="P:cysteinyl-tRNA aminoacylation"/>
    <property type="evidence" value="ECO:0007669"/>
    <property type="project" value="InterPro"/>
</dbReference>
<dbReference type="PRINTS" id="PR00983">
    <property type="entry name" value="TRNASYNTHCYS"/>
</dbReference>
<evidence type="ECO:0000313" key="20">
    <source>
        <dbReference type="Ensembl" id="ENSCMIP00000031758.1"/>
    </source>
</evidence>
<reference evidence="20" key="5">
    <citation type="submission" date="2025-09" db="UniProtKB">
        <authorList>
            <consortium name="Ensembl"/>
        </authorList>
    </citation>
    <scope>IDENTIFICATION</scope>
</reference>
<reference evidence="21" key="2">
    <citation type="journal article" date="2007" name="PLoS Biol.">
        <title>Survey sequencing and comparative analysis of the elephant shark (Callorhinchus milii) genome.</title>
        <authorList>
            <person name="Venkatesh B."/>
            <person name="Kirkness E.F."/>
            <person name="Loh Y.H."/>
            <person name="Halpern A.L."/>
            <person name="Lee A.P."/>
            <person name="Johnson J."/>
            <person name="Dandona N."/>
            <person name="Viswanathan L.D."/>
            <person name="Tay A."/>
            <person name="Venter J.C."/>
            <person name="Strausberg R.L."/>
            <person name="Brenner S."/>
        </authorList>
    </citation>
    <scope>NUCLEOTIDE SEQUENCE [LARGE SCALE GENOMIC DNA]</scope>
</reference>
<dbReference type="AlphaFoldDB" id="A0A4W3J0H2"/>
<comment type="catalytic activity">
    <reaction evidence="14">
        <text>S-disulfanyl-L-cysteine + tRNA(Cys) + ATP = (S)-disulfanyl-L-cysteinyl-tRNA(Cys) + AMP + diphosphate</text>
        <dbReference type="Rhea" id="RHEA:78651"/>
        <dbReference type="Rhea" id="RHEA-COMP:9661"/>
        <dbReference type="Rhea" id="RHEA-COMP:19120"/>
        <dbReference type="ChEBI" id="CHEBI:30616"/>
        <dbReference type="ChEBI" id="CHEBI:33019"/>
        <dbReference type="ChEBI" id="CHEBI:78442"/>
        <dbReference type="ChEBI" id="CHEBI:229465"/>
        <dbReference type="ChEBI" id="CHEBI:229521"/>
        <dbReference type="ChEBI" id="CHEBI:456215"/>
    </reaction>
    <physiologicalReaction direction="left-to-right" evidence="14">
        <dbReference type="Rhea" id="RHEA:78652"/>
    </physiologicalReaction>
</comment>
<dbReference type="FunFam" id="3.40.50.620:FF:000027">
    <property type="entry name" value="Cysteine--tRNA ligase, cytoplasmic"/>
    <property type="match status" value="1"/>
</dbReference>
<dbReference type="SUPFAM" id="SSF47323">
    <property type="entry name" value="Anticodon-binding domain of a subclass of class I aminoacyl-tRNA synthetases"/>
    <property type="match status" value="1"/>
</dbReference>
<comment type="catalytic activity">
    <reaction evidence="16">
        <text>S-sulfanyl-L-cysteine + L-cysteine = S-disulfanyl-L-cysteine + L-alanine</text>
        <dbReference type="Rhea" id="RHEA:78627"/>
        <dbReference type="ChEBI" id="CHEBI:35235"/>
        <dbReference type="ChEBI" id="CHEBI:57972"/>
        <dbReference type="ChEBI" id="CHEBI:58591"/>
        <dbReference type="ChEBI" id="CHEBI:229465"/>
    </reaction>
    <physiologicalReaction direction="left-to-right" evidence="16">
        <dbReference type="Rhea" id="RHEA:78628"/>
    </physiologicalReaction>
</comment>
<evidence type="ECO:0000256" key="14">
    <source>
        <dbReference type="ARBA" id="ARBA00047499"/>
    </source>
</evidence>
<comment type="catalytic activity">
    <reaction evidence="15">
        <text>2 L-cysteine = S-sulfanyl-L-cysteine + L-alanine</text>
        <dbReference type="Rhea" id="RHEA:78543"/>
        <dbReference type="ChEBI" id="CHEBI:35235"/>
        <dbReference type="ChEBI" id="CHEBI:57972"/>
        <dbReference type="ChEBI" id="CHEBI:58591"/>
    </reaction>
    <physiologicalReaction direction="left-to-right" evidence="15">
        <dbReference type="Rhea" id="RHEA:78544"/>
    </physiologicalReaction>
</comment>
<evidence type="ECO:0000256" key="3">
    <source>
        <dbReference type="ARBA" id="ARBA00012832"/>
    </source>
</evidence>
<evidence type="ECO:0000256" key="10">
    <source>
        <dbReference type="ARBA" id="ARBA00023146"/>
    </source>
</evidence>
<name>A0A4W3J0H2_CALMI</name>